<sequence>MSGKENLKNCLQDFKPGPFGLLSKKKAKFDWKDMKILFEGEEMLTLQWIPPPPTLCRLILSSQTRRMTNHPRGPTVKYWKRHDSRVNGLQ</sequence>
<dbReference type="EMBL" id="BPLR01012568">
    <property type="protein sequence ID" value="GIY54900.1"/>
    <property type="molecule type" value="Genomic_DNA"/>
</dbReference>
<reference evidence="1 2" key="1">
    <citation type="submission" date="2021-06" db="EMBL/GenBank/DDBJ databases">
        <title>Caerostris extrusa draft genome.</title>
        <authorList>
            <person name="Kono N."/>
            <person name="Arakawa K."/>
        </authorList>
    </citation>
    <scope>NUCLEOTIDE SEQUENCE [LARGE SCALE GENOMIC DNA]</scope>
</reference>
<accession>A0AAV4UBA7</accession>
<evidence type="ECO:0000313" key="1">
    <source>
        <dbReference type="EMBL" id="GIY54900.1"/>
    </source>
</evidence>
<protein>
    <submittedName>
        <fullName evidence="1">Uncharacterized protein</fullName>
    </submittedName>
</protein>
<organism evidence="1 2">
    <name type="scientific">Caerostris extrusa</name>
    <name type="common">Bark spider</name>
    <name type="synonym">Caerostris bankana</name>
    <dbReference type="NCBI Taxonomy" id="172846"/>
    <lineage>
        <taxon>Eukaryota</taxon>
        <taxon>Metazoa</taxon>
        <taxon>Ecdysozoa</taxon>
        <taxon>Arthropoda</taxon>
        <taxon>Chelicerata</taxon>
        <taxon>Arachnida</taxon>
        <taxon>Araneae</taxon>
        <taxon>Araneomorphae</taxon>
        <taxon>Entelegynae</taxon>
        <taxon>Araneoidea</taxon>
        <taxon>Araneidae</taxon>
        <taxon>Caerostris</taxon>
    </lineage>
</organism>
<gene>
    <name evidence="1" type="ORF">CEXT_76721</name>
</gene>
<name>A0AAV4UBA7_CAEEX</name>
<comment type="caution">
    <text evidence="1">The sequence shown here is derived from an EMBL/GenBank/DDBJ whole genome shotgun (WGS) entry which is preliminary data.</text>
</comment>
<evidence type="ECO:0000313" key="2">
    <source>
        <dbReference type="Proteomes" id="UP001054945"/>
    </source>
</evidence>
<keyword evidence="2" id="KW-1185">Reference proteome</keyword>
<proteinExistence type="predicted"/>
<dbReference type="Proteomes" id="UP001054945">
    <property type="component" value="Unassembled WGS sequence"/>
</dbReference>
<dbReference type="AlphaFoldDB" id="A0AAV4UBA7"/>